<dbReference type="InterPro" id="IPR003148">
    <property type="entry name" value="RCK_N"/>
</dbReference>
<dbReference type="Pfam" id="PF00999">
    <property type="entry name" value="Na_H_Exchanger"/>
    <property type="match status" value="1"/>
</dbReference>
<dbReference type="InterPro" id="IPR036291">
    <property type="entry name" value="NAD(P)-bd_dom_sf"/>
</dbReference>
<keyword evidence="8 9" id="KW-0472">Membrane</keyword>
<evidence type="ECO:0000259" key="10">
    <source>
        <dbReference type="Pfam" id="PF00999"/>
    </source>
</evidence>
<reference evidence="13" key="1">
    <citation type="journal article" date="2019" name="Int. J. Syst. Evol. Microbiol.">
        <title>The Global Catalogue of Microorganisms (GCM) 10K type strain sequencing project: providing services to taxonomists for standard genome sequencing and annotation.</title>
        <authorList>
            <consortium name="The Broad Institute Genomics Platform"/>
            <consortium name="The Broad Institute Genome Sequencing Center for Infectious Disease"/>
            <person name="Wu L."/>
            <person name="Ma J."/>
        </authorList>
    </citation>
    <scope>NUCLEOTIDE SEQUENCE [LARGE SCALE GENOMIC DNA]</scope>
    <source>
        <strain evidence="13">CGMCC 1.15772</strain>
    </source>
</reference>
<dbReference type="InterPro" id="IPR006153">
    <property type="entry name" value="Cation/H_exchanger_TM"/>
</dbReference>
<dbReference type="Gene3D" id="1.20.1530.20">
    <property type="match status" value="1"/>
</dbReference>
<keyword evidence="2" id="KW-0813">Transport</keyword>
<evidence type="ECO:0000256" key="6">
    <source>
        <dbReference type="ARBA" id="ARBA00022989"/>
    </source>
</evidence>
<evidence type="ECO:0000313" key="13">
    <source>
        <dbReference type="Proteomes" id="UP001596297"/>
    </source>
</evidence>
<sequence length="542" mass="55805">MSPEGLSAFTSLAVGIILFEGGLTLRLSDIAGHGRAVTRLISLGAVITWVLAAISAHFIVGLGWGVAALFGALVIVTGPTVIAPLLQNIRPNPKVAGVLRWEGILIDPVGALAAAIAFEWVRSSSGEALSATLTHVAGFVGAGLATGLLLGGLLAWALRRERLPDHLVNPTVLAAALLAFGLSDALAPESGLLSTTVMGMLLANAKVPRTEELLHFKEELVVVLLSTIFVALAANVPTQALLNVFTPGPLLLLAALIVLVRPLSVLISTHGSGLTLRERLFISYVGPRGIVAAAVSALFASRLAEEGVPGADQLLTLVFAVIVGTVVLASLTAKPVAKALGVAQADPTGYLILGAHPLARHLAGFLKAEGTDVVLADTNAANIAQARAEGLAGYHGSLLSDAADSLPLEGLGTLLALTPNDEVNALTAQKYARIFGRQQVYQLAAGGAGRTQLQEAQMAQPAFVGAPPFNQLQALWDAGARLERTEVGTPQQLSDYLAALPPGAVPLLLDQAGLFKPLRELPASALPGSILLTLVPRSGKAA</sequence>
<comment type="caution">
    <text evidence="12">The sequence shown here is derived from an EMBL/GenBank/DDBJ whole genome shotgun (WGS) entry which is preliminary data.</text>
</comment>
<dbReference type="InterPro" id="IPR038770">
    <property type="entry name" value="Na+/solute_symporter_sf"/>
</dbReference>
<evidence type="ECO:0000256" key="9">
    <source>
        <dbReference type="SAM" id="Phobius"/>
    </source>
</evidence>
<keyword evidence="6 9" id="KW-1133">Transmembrane helix</keyword>
<feature type="transmembrane region" description="Helical" evidence="9">
    <location>
        <begin position="98"/>
        <end position="121"/>
    </location>
</feature>
<evidence type="ECO:0000256" key="1">
    <source>
        <dbReference type="ARBA" id="ARBA00004651"/>
    </source>
</evidence>
<accession>A0ABW1YBH5</accession>
<feature type="transmembrane region" description="Helical" evidence="9">
    <location>
        <begin position="6"/>
        <end position="28"/>
    </location>
</feature>
<feature type="transmembrane region" description="Helical" evidence="9">
    <location>
        <begin position="133"/>
        <end position="155"/>
    </location>
</feature>
<evidence type="ECO:0000256" key="8">
    <source>
        <dbReference type="ARBA" id="ARBA00023136"/>
    </source>
</evidence>
<evidence type="ECO:0000259" key="11">
    <source>
        <dbReference type="Pfam" id="PF02254"/>
    </source>
</evidence>
<feature type="transmembrane region" description="Helical" evidence="9">
    <location>
        <begin position="66"/>
        <end position="86"/>
    </location>
</feature>
<keyword evidence="4" id="KW-1003">Cell membrane</keyword>
<dbReference type="Gene3D" id="3.40.50.720">
    <property type="entry name" value="NAD(P)-binding Rossmann-like Domain"/>
    <property type="match status" value="1"/>
</dbReference>
<gene>
    <name evidence="12" type="ORF">ACFP81_05810</name>
</gene>
<evidence type="ECO:0000256" key="7">
    <source>
        <dbReference type="ARBA" id="ARBA00023065"/>
    </source>
</evidence>
<evidence type="ECO:0000256" key="5">
    <source>
        <dbReference type="ARBA" id="ARBA00022692"/>
    </source>
</evidence>
<dbReference type="SUPFAM" id="SSF51735">
    <property type="entry name" value="NAD(P)-binding Rossmann-fold domains"/>
    <property type="match status" value="1"/>
</dbReference>
<organism evidence="12 13">
    <name type="scientific">Deinococcus lacus</name>
    <dbReference type="NCBI Taxonomy" id="392561"/>
    <lineage>
        <taxon>Bacteria</taxon>
        <taxon>Thermotogati</taxon>
        <taxon>Deinococcota</taxon>
        <taxon>Deinococci</taxon>
        <taxon>Deinococcales</taxon>
        <taxon>Deinococcaceae</taxon>
        <taxon>Deinococcus</taxon>
    </lineage>
</organism>
<evidence type="ECO:0000256" key="4">
    <source>
        <dbReference type="ARBA" id="ARBA00022475"/>
    </source>
</evidence>
<dbReference type="Pfam" id="PF02254">
    <property type="entry name" value="TrkA_N"/>
    <property type="match status" value="1"/>
</dbReference>
<evidence type="ECO:0000256" key="3">
    <source>
        <dbReference type="ARBA" id="ARBA00022449"/>
    </source>
</evidence>
<feature type="transmembrane region" description="Helical" evidence="9">
    <location>
        <begin position="220"/>
        <end position="238"/>
    </location>
</feature>
<dbReference type="PANTHER" id="PTHR32507:SF0">
    <property type="entry name" value="NA(+)_H(+) ANTIPORTER 2-RELATED"/>
    <property type="match status" value="1"/>
</dbReference>
<dbReference type="Proteomes" id="UP001596297">
    <property type="component" value="Unassembled WGS sequence"/>
</dbReference>
<evidence type="ECO:0000313" key="12">
    <source>
        <dbReference type="EMBL" id="MFC6591577.1"/>
    </source>
</evidence>
<feature type="transmembrane region" description="Helical" evidence="9">
    <location>
        <begin position="250"/>
        <end position="269"/>
    </location>
</feature>
<proteinExistence type="predicted"/>
<comment type="subcellular location">
    <subcellularLocation>
        <location evidence="1">Cell membrane</location>
        <topology evidence="1">Multi-pass membrane protein</topology>
    </subcellularLocation>
</comment>
<feature type="transmembrane region" description="Helical" evidence="9">
    <location>
        <begin position="313"/>
        <end position="331"/>
    </location>
</feature>
<keyword evidence="3" id="KW-0050">Antiport</keyword>
<protein>
    <submittedName>
        <fullName evidence="12">Cation:proton antiporter</fullName>
    </submittedName>
</protein>
<name>A0ABW1YBH5_9DEIO</name>
<feature type="transmembrane region" description="Helical" evidence="9">
    <location>
        <begin position="281"/>
        <end position="301"/>
    </location>
</feature>
<keyword evidence="5 9" id="KW-0812">Transmembrane</keyword>
<dbReference type="PANTHER" id="PTHR32507">
    <property type="entry name" value="NA(+)/H(+) ANTIPORTER 1"/>
    <property type="match status" value="1"/>
</dbReference>
<feature type="transmembrane region" description="Helical" evidence="9">
    <location>
        <begin position="40"/>
        <end position="60"/>
    </location>
</feature>
<keyword evidence="7" id="KW-0406">Ion transport</keyword>
<dbReference type="EMBL" id="JBHSWD010000001">
    <property type="protein sequence ID" value="MFC6591577.1"/>
    <property type="molecule type" value="Genomic_DNA"/>
</dbReference>
<feature type="domain" description="RCK N-terminal" evidence="11">
    <location>
        <begin position="350"/>
        <end position="440"/>
    </location>
</feature>
<feature type="domain" description="Cation/H+ exchanger transmembrane" evidence="10">
    <location>
        <begin position="5"/>
        <end position="338"/>
    </location>
</feature>
<keyword evidence="13" id="KW-1185">Reference proteome</keyword>
<dbReference type="RefSeq" id="WP_380083639.1">
    <property type="nucleotide sequence ID" value="NZ_JBHSWD010000001.1"/>
</dbReference>
<evidence type="ECO:0000256" key="2">
    <source>
        <dbReference type="ARBA" id="ARBA00022448"/>
    </source>
</evidence>